<dbReference type="Pfam" id="PF00067">
    <property type="entry name" value="p450"/>
    <property type="match status" value="1"/>
</dbReference>
<evidence type="ECO:0000313" key="13">
    <source>
        <dbReference type="Proteomes" id="UP000217199"/>
    </source>
</evidence>
<evidence type="ECO:0000256" key="3">
    <source>
        <dbReference type="ARBA" id="ARBA00010617"/>
    </source>
</evidence>
<reference evidence="12 13" key="1">
    <citation type="journal article" date="2017" name="Mol. Ecol.">
        <title>Comparative and population genomic landscape of Phellinus noxius: A hypervariable fungus causing root rot in trees.</title>
        <authorList>
            <person name="Chung C.L."/>
            <person name="Lee T.J."/>
            <person name="Akiba M."/>
            <person name="Lee H.H."/>
            <person name="Kuo T.H."/>
            <person name="Liu D."/>
            <person name="Ke H.M."/>
            <person name="Yokoi T."/>
            <person name="Roa M.B."/>
            <person name="Lu M.J."/>
            <person name="Chang Y.Y."/>
            <person name="Ann P.J."/>
            <person name="Tsai J.N."/>
            <person name="Chen C.Y."/>
            <person name="Tzean S.S."/>
            <person name="Ota Y."/>
            <person name="Hattori T."/>
            <person name="Sahashi N."/>
            <person name="Liou R.F."/>
            <person name="Kikuchi T."/>
            <person name="Tsai I.J."/>
        </authorList>
    </citation>
    <scope>NUCLEOTIDE SEQUENCE [LARGE SCALE GENOMIC DNA]</scope>
    <source>
        <strain evidence="12 13">FFPRI411160</strain>
    </source>
</reference>
<evidence type="ECO:0000256" key="5">
    <source>
        <dbReference type="ARBA" id="ARBA00022723"/>
    </source>
</evidence>
<dbReference type="InterPro" id="IPR002401">
    <property type="entry name" value="Cyt_P450_E_grp-I"/>
</dbReference>
<dbReference type="InterPro" id="IPR036396">
    <property type="entry name" value="Cyt_P450_sf"/>
</dbReference>
<comment type="caution">
    <text evidence="12">The sequence shown here is derived from an EMBL/GenBank/DDBJ whole genome shotgun (WGS) entry which is preliminary data.</text>
</comment>
<keyword evidence="13" id="KW-1185">Reference proteome</keyword>
<dbReference type="PANTHER" id="PTHR46300">
    <property type="entry name" value="P450, PUTATIVE (EUROFUNG)-RELATED-RELATED"/>
    <property type="match status" value="1"/>
</dbReference>
<gene>
    <name evidence="12" type="ORF">PNOK_0760700</name>
</gene>
<dbReference type="InterPro" id="IPR001128">
    <property type="entry name" value="Cyt_P450"/>
</dbReference>
<dbReference type="InterPro" id="IPR017972">
    <property type="entry name" value="Cyt_P450_CS"/>
</dbReference>
<evidence type="ECO:0000313" key="12">
    <source>
        <dbReference type="EMBL" id="PAV17542.1"/>
    </source>
</evidence>
<dbReference type="CDD" id="cd11065">
    <property type="entry name" value="CYP64-like"/>
    <property type="match status" value="1"/>
</dbReference>
<dbReference type="Gene3D" id="1.10.630.10">
    <property type="entry name" value="Cytochrome P450"/>
    <property type="match status" value="1"/>
</dbReference>
<name>A0A286UD49_9AGAM</name>
<dbReference type="InterPro" id="IPR050364">
    <property type="entry name" value="Cytochrome_P450_fung"/>
</dbReference>
<feature type="binding site" description="axial binding residue" evidence="9">
    <location>
        <position position="411"/>
    </location>
    <ligand>
        <name>heme</name>
        <dbReference type="ChEBI" id="CHEBI:30413"/>
    </ligand>
    <ligandPart>
        <name>Fe</name>
        <dbReference type="ChEBI" id="CHEBI:18248"/>
    </ligandPart>
</feature>
<evidence type="ECO:0000256" key="11">
    <source>
        <dbReference type="SAM" id="Phobius"/>
    </source>
</evidence>
<feature type="transmembrane region" description="Helical" evidence="11">
    <location>
        <begin position="20"/>
        <end position="38"/>
    </location>
</feature>
<evidence type="ECO:0000256" key="8">
    <source>
        <dbReference type="ARBA" id="ARBA00023033"/>
    </source>
</evidence>
<comment type="similarity">
    <text evidence="3 10">Belongs to the cytochrome P450 family.</text>
</comment>
<accession>A0A286UD49</accession>
<evidence type="ECO:0000256" key="4">
    <source>
        <dbReference type="ARBA" id="ARBA00022617"/>
    </source>
</evidence>
<keyword evidence="6 10" id="KW-0560">Oxidoreductase</keyword>
<evidence type="ECO:0000256" key="9">
    <source>
        <dbReference type="PIRSR" id="PIRSR602401-1"/>
    </source>
</evidence>
<dbReference type="OrthoDB" id="2789670at2759"/>
<keyword evidence="11" id="KW-1133">Transmembrane helix</keyword>
<dbReference type="PROSITE" id="PS00086">
    <property type="entry name" value="CYTOCHROME_P450"/>
    <property type="match status" value="1"/>
</dbReference>
<proteinExistence type="inferred from homology"/>
<dbReference type="GO" id="GO:0005506">
    <property type="term" value="F:iron ion binding"/>
    <property type="evidence" value="ECO:0007669"/>
    <property type="project" value="InterPro"/>
</dbReference>
<comment type="cofactor">
    <cofactor evidence="1 9">
        <name>heme</name>
        <dbReference type="ChEBI" id="CHEBI:30413"/>
    </cofactor>
</comment>
<dbReference type="STRING" id="2282107.A0A286UD49"/>
<dbReference type="GO" id="GO:0020037">
    <property type="term" value="F:heme binding"/>
    <property type="evidence" value="ECO:0007669"/>
    <property type="project" value="InterPro"/>
</dbReference>
<keyword evidence="11" id="KW-0472">Membrane</keyword>
<keyword evidence="11" id="KW-0812">Transmembrane</keyword>
<comment type="pathway">
    <text evidence="2">Secondary metabolite biosynthesis.</text>
</comment>
<sequence length="559" mass="63632">MGGFTVLRELSSRVWVSLYIYRDLLVTGSLLVIAVVIFRLQRKHAPYPPGPKPLPFLGNVFDLPKQGEQEWHFWARHKRLYGPISSIKVFGSRIVITTNRFRTFINSLGRRHLAQNLILFNPSKSDVRYFKYLRPHLVLQVIYGRKCTVGAIIMKMTYGYIAERKDTDPAIKLVEELLYQFSISIQPGRWFVDYLPALKYIPEWVPGAGFKKIAREYRKILIESAERPYAFARMQLASGNARPSLVTTFLGSEPSPEEERIMKRTALAVYGAGADTSVSAISTFYLAMALFPRVQRKAQEEIDSVIGDGRFPTTEDRKELPYIDAIVKETLRWHPVVPLSIPHAASRGNIYNGYFIPKGSIVIPNVWGFTHDPEIYHEPMEFKPERFFETEDCAPEMDPHMLAFGFGRRICPGRDFADISLYLNIAMSLSVFDITKPPGSNLEARFTAAMLSHPEELKVDIVVRSTKAESLIRSVEVEHPYEASDSKAFMGVKKLSFQISDSVYGSPVLLTYIANFAGLGRLICLHLYPIDFMCIIDSLNATFSRIKRMLAVTEVIRHK</sequence>
<keyword evidence="8 10" id="KW-0503">Monooxygenase</keyword>
<keyword evidence="4 9" id="KW-0349">Heme</keyword>
<dbReference type="GO" id="GO:0016705">
    <property type="term" value="F:oxidoreductase activity, acting on paired donors, with incorporation or reduction of molecular oxygen"/>
    <property type="evidence" value="ECO:0007669"/>
    <property type="project" value="InterPro"/>
</dbReference>
<organism evidence="12 13">
    <name type="scientific">Pyrrhoderma noxium</name>
    <dbReference type="NCBI Taxonomy" id="2282107"/>
    <lineage>
        <taxon>Eukaryota</taxon>
        <taxon>Fungi</taxon>
        <taxon>Dikarya</taxon>
        <taxon>Basidiomycota</taxon>
        <taxon>Agaricomycotina</taxon>
        <taxon>Agaricomycetes</taxon>
        <taxon>Hymenochaetales</taxon>
        <taxon>Hymenochaetaceae</taxon>
        <taxon>Pyrrhoderma</taxon>
    </lineage>
</organism>
<dbReference type="PRINTS" id="PR00463">
    <property type="entry name" value="EP450I"/>
</dbReference>
<evidence type="ECO:0000256" key="1">
    <source>
        <dbReference type="ARBA" id="ARBA00001971"/>
    </source>
</evidence>
<dbReference type="EMBL" id="NBII01000007">
    <property type="protein sequence ID" value="PAV17542.1"/>
    <property type="molecule type" value="Genomic_DNA"/>
</dbReference>
<dbReference type="SUPFAM" id="SSF48264">
    <property type="entry name" value="Cytochrome P450"/>
    <property type="match status" value="1"/>
</dbReference>
<dbReference type="Proteomes" id="UP000217199">
    <property type="component" value="Unassembled WGS sequence"/>
</dbReference>
<protein>
    <submittedName>
        <fullName evidence="12">Cytochrome P450</fullName>
    </submittedName>
</protein>
<evidence type="ECO:0000256" key="10">
    <source>
        <dbReference type="RuleBase" id="RU000461"/>
    </source>
</evidence>
<evidence type="ECO:0000256" key="7">
    <source>
        <dbReference type="ARBA" id="ARBA00023004"/>
    </source>
</evidence>
<dbReference type="InParanoid" id="A0A286UD49"/>
<feature type="transmembrane region" description="Helical" evidence="11">
    <location>
        <begin position="267"/>
        <end position="291"/>
    </location>
</feature>
<dbReference type="PANTHER" id="PTHR46300:SF7">
    <property type="entry name" value="P450, PUTATIVE (EUROFUNG)-RELATED"/>
    <property type="match status" value="1"/>
</dbReference>
<keyword evidence="7 9" id="KW-0408">Iron</keyword>
<keyword evidence="5 9" id="KW-0479">Metal-binding</keyword>
<evidence type="ECO:0000256" key="2">
    <source>
        <dbReference type="ARBA" id="ARBA00005179"/>
    </source>
</evidence>
<evidence type="ECO:0000256" key="6">
    <source>
        <dbReference type="ARBA" id="ARBA00023002"/>
    </source>
</evidence>
<dbReference type="GO" id="GO:0004497">
    <property type="term" value="F:monooxygenase activity"/>
    <property type="evidence" value="ECO:0007669"/>
    <property type="project" value="UniProtKB-KW"/>
</dbReference>
<dbReference type="PRINTS" id="PR00385">
    <property type="entry name" value="P450"/>
</dbReference>
<dbReference type="AlphaFoldDB" id="A0A286UD49"/>